<keyword evidence="4" id="KW-1185">Reference proteome</keyword>
<dbReference type="InterPro" id="IPR035421">
    <property type="entry name" value="Terminase_6C"/>
</dbReference>
<dbReference type="Proteomes" id="UP000014975">
    <property type="component" value="Unassembled WGS sequence"/>
</dbReference>
<keyword evidence="1" id="KW-1188">Viral release from host cell</keyword>
<dbReference type="AlphaFoldDB" id="S7THG2"/>
<dbReference type="RefSeq" id="WP_020885655.1">
    <property type="nucleotide sequence ID" value="NZ_ATHI01000001.1"/>
</dbReference>
<dbReference type="Pfam" id="PF17289">
    <property type="entry name" value="Terminase_6C"/>
    <property type="match status" value="1"/>
</dbReference>
<dbReference type="PATRIC" id="fig|1121439.3.peg.154"/>
<gene>
    <name evidence="3" type="ORF">dsat_1769</name>
</gene>
<dbReference type="Gene3D" id="3.30.420.280">
    <property type="match status" value="1"/>
</dbReference>
<evidence type="ECO:0000313" key="4">
    <source>
        <dbReference type="Proteomes" id="UP000014975"/>
    </source>
</evidence>
<reference evidence="3 4" key="1">
    <citation type="journal article" date="2013" name="Genome Announc.">
        <title>Draft genome sequences for three mercury-methylating, sulfate-reducing bacteria.</title>
        <authorList>
            <person name="Brown S.D."/>
            <person name="Hurt R.A.Jr."/>
            <person name="Gilmour C.C."/>
            <person name="Elias D.A."/>
        </authorList>
    </citation>
    <scope>NUCLEOTIDE SEQUENCE [LARGE SCALE GENOMIC DNA]</scope>
    <source>
        <strain evidence="3 4">DSM 16529</strain>
    </source>
</reference>
<sequence length="251" mass="27600">MPQVAPGKYLVTATWDDVPHLSKAQKRELWAQIPPHQRDARAKGVPQLGAGAVYPVPEDEIVVSPFEIPAHWPRAYGLDVGWNRTAAVWGAFDRSGGVLHLYAEHYRGQAEAEVHAAAVKARGEWIPGVIDPAARGRSQIDGTSLLAIYQSLGLDLSCADNAVEAGIYRVWSLLSTGRIKVFATLSNWLAEYRLYRRDANGRVVKERDHLMDATRYLVASGLDAARAVPPGRDALRARPGEAANHDYEMFA</sequence>
<comment type="caution">
    <text evidence="3">The sequence shown here is derived from an EMBL/GenBank/DDBJ whole genome shotgun (WGS) entry which is preliminary data.</text>
</comment>
<proteinExistence type="predicted"/>
<accession>S7THG2</accession>
<evidence type="ECO:0000259" key="2">
    <source>
        <dbReference type="Pfam" id="PF17289"/>
    </source>
</evidence>
<dbReference type="eggNOG" id="COG5565">
    <property type="taxonomic scope" value="Bacteria"/>
</dbReference>
<protein>
    <submittedName>
        <fullName evidence="3">Phage DNA packaging protein GP2</fullName>
    </submittedName>
</protein>
<evidence type="ECO:0000313" key="3">
    <source>
        <dbReference type="EMBL" id="EPR36241.1"/>
    </source>
</evidence>
<organism evidence="3 4">
    <name type="scientific">Alkalidesulfovibrio alkalitolerans DSM 16529</name>
    <dbReference type="NCBI Taxonomy" id="1121439"/>
    <lineage>
        <taxon>Bacteria</taxon>
        <taxon>Pseudomonadati</taxon>
        <taxon>Thermodesulfobacteriota</taxon>
        <taxon>Desulfovibrionia</taxon>
        <taxon>Desulfovibrionales</taxon>
        <taxon>Desulfovibrionaceae</taxon>
        <taxon>Alkalidesulfovibrio</taxon>
    </lineage>
</organism>
<feature type="domain" description="Terminase large subunit gp17-like C-terminal" evidence="2">
    <location>
        <begin position="85"/>
        <end position="218"/>
    </location>
</feature>
<dbReference type="OrthoDB" id="4498710at2"/>
<evidence type="ECO:0000256" key="1">
    <source>
        <dbReference type="ARBA" id="ARBA00022612"/>
    </source>
</evidence>
<name>S7THG2_9BACT</name>
<dbReference type="EMBL" id="ATHI01000001">
    <property type="protein sequence ID" value="EPR36241.1"/>
    <property type="molecule type" value="Genomic_DNA"/>
</dbReference>
<dbReference type="STRING" id="1121439.dsat_1769"/>